<evidence type="ECO:0000256" key="1">
    <source>
        <dbReference type="SAM" id="MobiDB-lite"/>
    </source>
</evidence>
<organism evidence="2 3">
    <name type="scientific">Halocatena pleomorpha</name>
    <dbReference type="NCBI Taxonomy" id="1785090"/>
    <lineage>
        <taxon>Archaea</taxon>
        <taxon>Methanobacteriati</taxon>
        <taxon>Methanobacteriota</taxon>
        <taxon>Stenosarchaea group</taxon>
        <taxon>Halobacteria</taxon>
        <taxon>Halobacteriales</taxon>
        <taxon>Natronomonadaceae</taxon>
        <taxon>Halocatena</taxon>
    </lineage>
</organism>
<sequence length="130" mass="14840">MGKNDRYSIESADDGLGERNTESEDTTTDRTGDSASQTHDAEQDNKPSLTPDNLPYALRRNSPSDDREQLSVKVRDDVRWSIEDFEQEAKREFKNDAVYDIDVREYLIKAGLKNTDDAFKAMREDGFGIK</sequence>
<dbReference type="Pfam" id="PF25925">
    <property type="entry name" value="DUF7970"/>
    <property type="match status" value="1"/>
</dbReference>
<protein>
    <submittedName>
        <fullName evidence="2">Uncharacterized protein</fullName>
    </submittedName>
</protein>
<reference evidence="2 3" key="1">
    <citation type="submission" date="2018-11" db="EMBL/GenBank/DDBJ databases">
        <title>Taxonoimc description of Halomarina strain SPP-AMP-1.</title>
        <authorList>
            <person name="Pal Y."/>
            <person name="Srinivasana K."/>
            <person name="Verma A."/>
            <person name="Kumar P."/>
        </authorList>
    </citation>
    <scope>NUCLEOTIDE SEQUENCE [LARGE SCALE GENOMIC DNA]</scope>
    <source>
        <strain evidence="2 3">SPP-AMP-1</strain>
    </source>
</reference>
<dbReference type="EMBL" id="RRCH01000028">
    <property type="protein sequence ID" value="RRJ29575.1"/>
    <property type="molecule type" value="Genomic_DNA"/>
</dbReference>
<proteinExistence type="predicted"/>
<feature type="region of interest" description="Disordered" evidence="1">
    <location>
        <begin position="1"/>
        <end position="70"/>
    </location>
</feature>
<gene>
    <name evidence="2" type="ORF">EIK79_13145</name>
</gene>
<dbReference type="Proteomes" id="UP000282322">
    <property type="component" value="Unassembled WGS sequence"/>
</dbReference>
<dbReference type="InterPro" id="IPR058276">
    <property type="entry name" value="DUF7970"/>
</dbReference>
<evidence type="ECO:0000313" key="3">
    <source>
        <dbReference type="Proteomes" id="UP000282322"/>
    </source>
</evidence>
<dbReference type="AlphaFoldDB" id="A0A3P3R883"/>
<feature type="compositionally biased region" description="Basic and acidic residues" evidence="1">
    <location>
        <begin position="16"/>
        <end position="32"/>
    </location>
</feature>
<accession>A0A3P3R883</accession>
<comment type="caution">
    <text evidence="2">The sequence shown here is derived from an EMBL/GenBank/DDBJ whole genome shotgun (WGS) entry which is preliminary data.</text>
</comment>
<keyword evidence="3" id="KW-1185">Reference proteome</keyword>
<name>A0A3P3R883_9EURY</name>
<evidence type="ECO:0000313" key="2">
    <source>
        <dbReference type="EMBL" id="RRJ29575.1"/>
    </source>
</evidence>
<dbReference type="RefSeq" id="WP_124955565.1">
    <property type="nucleotide sequence ID" value="NZ_RRCH01000028.1"/>
</dbReference>
<dbReference type="OrthoDB" id="205962at2157"/>